<evidence type="ECO:0000313" key="2">
    <source>
        <dbReference type="Proteomes" id="UP001060085"/>
    </source>
</evidence>
<keyword evidence="2" id="KW-1185">Reference proteome</keyword>
<accession>A0ACC0BQA0</accession>
<comment type="caution">
    <text evidence="1">The sequence shown here is derived from an EMBL/GenBank/DDBJ whole genome shotgun (WGS) entry which is preliminary data.</text>
</comment>
<protein>
    <submittedName>
        <fullName evidence="1">Uncharacterized protein</fullName>
    </submittedName>
</protein>
<dbReference type="EMBL" id="CM044703">
    <property type="protein sequence ID" value="KAI5674828.1"/>
    <property type="molecule type" value="Genomic_DNA"/>
</dbReference>
<dbReference type="Proteomes" id="UP001060085">
    <property type="component" value="Linkage Group LG03"/>
</dbReference>
<gene>
    <name evidence="1" type="ORF">M9H77_15192</name>
</gene>
<proteinExistence type="predicted"/>
<name>A0ACC0BQA0_CATRO</name>
<evidence type="ECO:0000313" key="1">
    <source>
        <dbReference type="EMBL" id="KAI5674828.1"/>
    </source>
</evidence>
<organism evidence="1 2">
    <name type="scientific">Catharanthus roseus</name>
    <name type="common">Madagascar periwinkle</name>
    <name type="synonym">Vinca rosea</name>
    <dbReference type="NCBI Taxonomy" id="4058"/>
    <lineage>
        <taxon>Eukaryota</taxon>
        <taxon>Viridiplantae</taxon>
        <taxon>Streptophyta</taxon>
        <taxon>Embryophyta</taxon>
        <taxon>Tracheophyta</taxon>
        <taxon>Spermatophyta</taxon>
        <taxon>Magnoliopsida</taxon>
        <taxon>eudicotyledons</taxon>
        <taxon>Gunneridae</taxon>
        <taxon>Pentapetalae</taxon>
        <taxon>asterids</taxon>
        <taxon>lamiids</taxon>
        <taxon>Gentianales</taxon>
        <taxon>Apocynaceae</taxon>
        <taxon>Rauvolfioideae</taxon>
        <taxon>Vinceae</taxon>
        <taxon>Catharanthinae</taxon>
        <taxon>Catharanthus</taxon>
    </lineage>
</organism>
<sequence length="309" mass="34236">MKKGCELCGKPARMYCDSDQAILCWDCDERVHCANFLVAKHSRSLLCHVCQSPTPWKATGTKLGPTVSVCEGCSKRHREDEEEMESVAEEDSDDSEEEDSVEISDEEFSDGDGDEYSEEEEEEEEEEEDGENQVVPWSPTANIPSSSSAPPATTSTGPCSQHGSLSGGSGEAAVSSAIKRFRHNPDTDDDEEEDGCCSSQDNNNKNTTAAAIEEDINGGTPFRALKMARTEEEEEEDINGGTPFRALKMARTEEEEEEEFSSCSSIVVETESRRRRMEIMRSLIRFQQRIVSVNPSEIITGISKLSRDF</sequence>
<reference evidence="2" key="1">
    <citation type="journal article" date="2023" name="Nat. Plants">
        <title>Single-cell RNA sequencing provides a high-resolution roadmap for understanding the multicellular compartmentation of specialized metabolism.</title>
        <authorList>
            <person name="Sun S."/>
            <person name="Shen X."/>
            <person name="Li Y."/>
            <person name="Li Y."/>
            <person name="Wang S."/>
            <person name="Li R."/>
            <person name="Zhang H."/>
            <person name="Shen G."/>
            <person name="Guo B."/>
            <person name="Wei J."/>
            <person name="Xu J."/>
            <person name="St-Pierre B."/>
            <person name="Chen S."/>
            <person name="Sun C."/>
        </authorList>
    </citation>
    <scope>NUCLEOTIDE SEQUENCE [LARGE SCALE GENOMIC DNA]</scope>
</reference>